<name>A0A6N2CFG2_SOLCI</name>
<organism evidence="1">
    <name type="scientific">Solanum chilense</name>
    <name type="common">Tomato</name>
    <name type="synonym">Lycopersicon chilense</name>
    <dbReference type="NCBI Taxonomy" id="4083"/>
    <lineage>
        <taxon>Eukaryota</taxon>
        <taxon>Viridiplantae</taxon>
        <taxon>Streptophyta</taxon>
        <taxon>Embryophyta</taxon>
        <taxon>Tracheophyta</taxon>
        <taxon>Spermatophyta</taxon>
        <taxon>Magnoliopsida</taxon>
        <taxon>eudicotyledons</taxon>
        <taxon>Gunneridae</taxon>
        <taxon>Pentapetalae</taxon>
        <taxon>asterids</taxon>
        <taxon>lamiids</taxon>
        <taxon>Solanales</taxon>
        <taxon>Solanaceae</taxon>
        <taxon>Solanoideae</taxon>
        <taxon>Solaneae</taxon>
        <taxon>Solanum</taxon>
        <taxon>Solanum subgen. Lycopersicon</taxon>
    </lineage>
</organism>
<dbReference type="EMBL" id="RXGB01000082">
    <property type="protein sequence ID" value="TMX05336.1"/>
    <property type="molecule type" value="Genomic_DNA"/>
</dbReference>
<evidence type="ECO:0000313" key="1">
    <source>
        <dbReference type="EMBL" id="TMX05336.1"/>
    </source>
</evidence>
<gene>
    <name evidence="1" type="ORF">EJD97_024184</name>
</gene>
<reference evidence="1" key="1">
    <citation type="submission" date="2019-05" db="EMBL/GenBank/DDBJ databases">
        <title>The de novo reference genome and transcriptome assemblies of the wild tomato species Solanum chilense.</title>
        <authorList>
            <person name="Stam R."/>
            <person name="Nosenko T."/>
            <person name="Hoerger A.C."/>
            <person name="Stephan W."/>
            <person name="Seidel M.A."/>
            <person name="Kuhn J.M.M."/>
            <person name="Haberer G."/>
            <person name="Tellier A."/>
        </authorList>
    </citation>
    <scope>NUCLEOTIDE SEQUENCE</scope>
    <source>
        <tissue evidence="1">Mature leaves</tissue>
    </source>
</reference>
<proteinExistence type="predicted"/>
<comment type="caution">
    <text evidence="1">The sequence shown here is derived from an EMBL/GenBank/DDBJ whole genome shotgun (WGS) entry which is preliminary data.</text>
</comment>
<dbReference type="AlphaFoldDB" id="A0A6N2CFG2"/>
<accession>A0A6N2CFG2</accession>
<protein>
    <submittedName>
        <fullName evidence="1">Uncharacterized protein</fullName>
    </submittedName>
</protein>
<sequence>MEPCFWVIGKLTLLGSLFGKRLGWVGSIFGFLEEWALNLITVWLRVGIILDGKRVGISWGNQLTKEIFHELN</sequence>